<comment type="subcellular location">
    <subcellularLocation>
        <location evidence="1">Cell membrane</location>
        <topology evidence="1">Multi-pass membrane protein</topology>
    </subcellularLocation>
</comment>
<feature type="transmembrane region" description="Helical" evidence="6">
    <location>
        <begin position="67"/>
        <end position="88"/>
    </location>
</feature>
<dbReference type="CDD" id="cd16914">
    <property type="entry name" value="EcfT"/>
    <property type="match status" value="1"/>
</dbReference>
<feature type="transmembrane region" description="Helical" evidence="6">
    <location>
        <begin position="234"/>
        <end position="251"/>
    </location>
</feature>
<dbReference type="InterPro" id="IPR003339">
    <property type="entry name" value="ABC/ECF_trnsptr_transmembrane"/>
</dbReference>
<dbReference type="Pfam" id="PF02361">
    <property type="entry name" value="CbiQ"/>
    <property type="match status" value="1"/>
</dbReference>
<dbReference type="AlphaFoldDB" id="D9SNZ3"/>
<name>D9SNZ3_CLOC7</name>
<dbReference type="RefSeq" id="WP_010076816.1">
    <property type="nucleotide sequence ID" value="NC_014393.1"/>
</dbReference>
<gene>
    <name evidence="7" type="ordered locus">Clocel_2218</name>
</gene>
<evidence type="ECO:0000256" key="1">
    <source>
        <dbReference type="ARBA" id="ARBA00004651"/>
    </source>
</evidence>
<evidence type="ECO:0000313" key="7">
    <source>
        <dbReference type="EMBL" id="ADL51958.1"/>
    </source>
</evidence>
<dbReference type="PANTHER" id="PTHR43723:SF1">
    <property type="entry name" value="COBALT TRANSPORT PROTEIN CBIQ"/>
    <property type="match status" value="1"/>
</dbReference>
<organism evidence="7 8">
    <name type="scientific">Clostridium cellulovorans (strain ATCC 35296 / DSM 3052 / OCM 3 / 743B)</name>
    <dbReference type="NCBI Taxonomy" id="573061"/>
    <lineage>
        <taxon>Bacteria</taxon>
        <taxon>Bacillati</taxon>
        <taxon>Bacillota</taxon>
        <taxon>Clostridia</taxon>
        <taxon>Eubacteriales</taxon>
        <taxon>Clostridiaceae</taxon>
        <taxon>Clostridium</taxon>
    </lineage>
</organism>
<dbReference type="EMBL" id="CP002160">
    <property type="protein sequence ID" value="ADL51958.1"/>
    <property type="molecule type" value="Genomic_DNA"/>
</dbReference>
<dbReference type="InterPro" id="IPR052770">
    <property type="entry name" value="Cobalt_transport_CbiQ"/>
</dbReference>
<feature type="transmembrane region" description="Helical" evidence="6">
    <location>
        <begin position="150"/>
        <end position="169"/>
    </location>
</feature>
<evidence type="ECO:0000256" key="4">
    <source>
        <dbReference type="ARBA" id="ARBA00022989"/>
    </source>
</evidence>
<dbReference type="PANTHER" id="PTHR43723">
    <property type="entry name" value="COBALT TRANSPORT PROTEIN CBIQ"/>
    <property type="match status" value="1"/>
</dbReference>
<dbReference type="HOGENOM" id="CLU_056469_5_0_9"/>
<reference evidence="7 8" key="1">
    <citation type="submission" date="2010-08" db="EMBL/GenBank/DDBJ databases">
        <title>Complete sequence of Clostridium cellulovorans 743B.</title>
        <authorList>
            <consortium name="US DOE Joint Genome Institute"/>
            <person name="Lucas S."/>
            <person name="Copeland A."/>
            <person name="Lapidus A."/>
            <person name="Cheng J.-F."/>
            <person name="Bruce D."/>
            <person name="Goodwin L."/>
            <person name="Pitluck S."/>
            <person name="Chertkov O."/>
            <person name="Detter J.C."/>
            <person name="Han C."/>
            <person name="Tapia R."/>
            <person name="Land M."/>
            <person name="Hauser L."/>
            <person name="Chang Y.-J."/>
            <person name="Jeffries C."/>
            <person name="Kyrpides N."/>
            <person name="Ivanova N."/>
            <person name="Mikhailova N."/>
            <person name="Hemme C.L."/>
            <person name="Woyke T."/>
        </authorList>
    </citation>
    <scope>NUCLEOTIDE SEQUENCE [LARGE SCALE GENOMIC DNA]</scope>
    <source>
        <strain evidence="8">ATCC 35296 / DSM 3052 / OCM 3 / 743B</strain>
    </source>
</reference>
<evidence type="ECO:0000256" key="2">
    <source>
        <dbReference type="ARBA" id="ARBA00022475"/>
    </source>
</evidence>
<dbReference type="NCBIfam" id="TIGR02454">
    <property type="entry name" value="ECF_T_CbiQ"/>
    <property type="match status" value="1"/>
</dbReference>
<dbReference type="InterPro" id="IPR012809">
    <property type="entry name" value="ECF_CbiQ"/>
</dbReference>
<protein>
    <submittedName>
        <fullName evidence="7">Cobalt ABC transporter, inner membrane subunit CbiQ</fullName>
    </submittedName>
</protein>
<dbReference type="STRING" id="573061.Clocel_2218"/>
<keyword evidence="3 6" id="KW-0812">Transmembrane</keyword>
<feature type="transmembrane region" description="Helical" evidence="6">
    <location>
        <begin position="22"/>
        <end position="55"/>
    </location>
</feature>
<accession>D9SNZ3</accession>
<evidence type="ECO:0000256" key="3">
    <source>
        <dbReference type="ARBA" id="ARBA00022692"/>
    </source>
</evidence>
<dbReference type="GO" id="GO:0043190">
    <property type="term" value="C:ATP-binding cassette (ABC) transporter complex"/>
    <property type="evidence" value="ECO:0007669"/>
    <property type="project" value="InterPro"/>
</dbReference>
<evidence type="ECO:0000256" key="5">
    <source>
        <dbReference type="ARBA" id="ARBA00023136"/>
    </source>
</evidence>
<keyword evidence="8" id="KW-1185">Reference proteome</keyword>
<evidence type="ECO:0000256" key="6">
    <source>
        <dbReference type="SAM" id="Phobius"/>
    </source>
</evidence>
<keyword evidence="4 6" id="KW-1133">Transmembrane helix</keyword>
<dbReference type="Proteomes" id="UP000002730">
    <property type="component" value="Chromosome"/>
</dbReference>
<dbReference type="KEGG" id="ccb:Clocel_2218"/>
<evidence type="ECO:0000313" key="8">
    <source>
        <dbReference type="Proteomes" id="UP000002730"/>
    </source>
</evidence>
<keyword evidence="2" id="KW-1003">Cell membrane</keyword>
<feature type="transmembrane region" description="Helical" evidence="6">
    <location>
        <begin position="109"/>
        <end position="130"/>
    </location>
</feature>
<dbReference type="GO" id="GO:0006824">
    <property type="term" value="P:cobalt ion transport"/>
    <property type="evidence" value="ECO:0007669"/>
    <property type="project" value="InterPro"/>
</dbReference>
<dbReference type="OrthoDB" id="9815246at2"/>
<keyword evidence="5 6" id="KW-0472">Membrane</keyword>
<proteinExistence type="predicted"/>
<sequence>MNIIDKCANDSKLRNIEATPKIFFGLILLCICLCGNKLFLSLTIFVTITFITIKISGVKMETYLRLLRIPLIFLIISIATVLISVTRNPIGIVNIRFSSYFLSISRENLILGFELFFKALASVVCLYFISLTTPLFEIIHFLNKIRIPKFLTEIMLIMYNFIFILLEAMETIRCAQNIRLGYKNLKTSYNSTTMLATSLFIKAFKHSEDLYNSMEARLFNGEIRLLKINKICPISYYIFAFGYLISILLIAKLS</sequence>
<dbReference type="eggNOG" id="COG0619">
    <property type="taxonomic scope" value="Bacteria"/>
</dbReference>